<gene>
    <name evidence="4" type="ORF">DCAR_0623806</name>
</gene>
<dbReference type="InterPro" id="IPR043502">
    <property type="entry name" value="DNA/RNA_pol_sf"/>
</dbReference>
<dbReference type="PANTHER" id="PTHR37610">
    <property type="entry name" value="CCHC-TYPE DOMAIN-CONTAINING PROTEIN"/>
    <property type="match status" value="1"/>
</dbReference>
<evidence type="ECO:0000259" key="2">
    <source>
        <dbReference type="Pfam" id="PF07727"/>
    </source>
</evidence>
<dbReference type="InterPro" id="IPR005162">
    <property type="entry name" value="Retrotrans_gag_dom"/>
</dbReference>
<dbReference type="Proteomes" id="UP000077755">
    <property type="component" value="Chromosome 6"/>
</dbReference>
<dbReference type="Pfam" id="PF14244">
    <property type="entry name" value="Retrotran_gag_3"/>
    <property type="match status" value="1"/>
</dbReference>
<keyword evidence="5" id="KW-1185">Reference proteome</keyword>
<name>A0AAF0XCB7_DAUCS</name>
<reference evidence="4" key="1">
    <citation type="journal article" date="2016" name="Nat. Genet.">
        <title>A high-quality carrot genome assembly provides new insights into carotenoid accumulation and asterid genome evolution.</title>
        <authorList>
            <person name="Iorizzo M."/>
            <person name="Ellison S."/>
            <person name="Senalik D."/>
            <person name="Zeng P."/>
            <person name="Satapoomin P."/>
            <person name="Huang J."/>
            <person name="Bowman M."/>
            <person name="Iovene M."/>
            <person name="Sanseverino W."/>
            <person name="Cavagnaro P."/>
            <person name="Yildiz M."/>
            <person name="Macko-Podgorni A."/>
            <person name="Moranska E."/>
            <person name="Grzebelus E."/>
            <person name="Grzebelus D."/>
            <person name="Ashrafi H."/>
            <person name="Zheng Z."/>
            <person name="Cheng S."/>
            <person name="Spooner D."/>
            <person name="Van Deynze A."/>
            <person name="Simon P."/>
        </authorList>
    </citation>
    <scope>NUCLEOTIDE SEQUENCE</scope>
    <source>
        <tissue evidence="4">Leaf</tissue>
    </source>
</reference>
<dbReference type="Pfam" id="PF03732">
    <property type="entry name" value="Retrotrans_gag"/>
    <property type="match status" value="1"/>
</dbReference>
<dbReference type="InterPro" id="IPR013103">
    <property type="entry name" value="RVT_2"/>
</dbReference>
<dbReference type="Pfam" id="PF07727">
    <property type="entry name" value="RVT_2"/>
    <property type="match status" value="1"/>
</dbReference>
<feature type="domain" description="Reverse transcriptase Ty1/copia-type" evidence="2">
    <location>
        <begin position="457"/>
        <end position="597"/>
    </location>
</feature>
<accession>A0AAF0XCB7</accession>
<dbReference type="EMBL" id="CP093348">
    <property type="protein sequence ID" value="WOH04397.1"/>
    <property type="molecule type" value="Genomic_DNA"/>
</dbReference>
<evidence type="ECO:0000313" key="4">
    <source>
        <dbReference type="EMBL" id="WOH04397.1"/>
    </source>
</evidence>
<dbReference type="InterPro" id="IPR029472">
    <property type="entry name" value="Copia-like_N"/>
</dbReference>
<feature type="domain" description="Retrotransposon gag" evidence="1">
    <location>
        <begin position="91"/>
        <end position="196"/>
    </location>
</feature>
<evidence type="ECO:0008006" key="6">
    <source>
        <dbReference type="Google" id="ProtNLM"/>
    </source>
</evidence>
<reference evidence="4" key="2">
    <citation type="submission" date="2022-03" db="EMBL/GenBank/DDBJ databases">
        <title>Draft title - Genomic analysis of global carrot germplasm unveils the trajectory of domestication and the origin of high carotenoid orange carrot.</title>
        <authorList>
            <person name="Iorizzo M."/>
            <person name="Ellison S."/>
            <person name="Senalik D."/>
            <person name="Macko-Podgorni A."/>
            <person name="Grzebelus D."/>
            <person name="Bostan H."/>
            <person name="Rolling W."/>
            <person name="Curaba J."/>
            <person name="Simon P."/>
        </authorList>
    </citation>
    <scope>NUCLEOTIDE SEQUENCE</scope>
    <source>
        <tissue evidence="4">Leaf</tissue>
    </source>
</reference>
<feature type="domain" description="Retrotransposon Copia-like N-terminal" evidence="3">
    <location>
        <begin position="27"/>
        <end position="73"/>
    </location>
</feature>
<dbReference type="SUPFAM" id="SSF56672">
    <property type="entry name" value="DNA/RNA polymerases"/>
    <property type="match status" value="1"/>
</dbReference>
<evidence type="ECO:0000313" key="5">
    <source>
        <dbReference type="Proteomes" id="UP000077755"/>
    </source>
</evidence>
<protein>
    <recommendedName>
        <fullName evidence="6">Retrotransposon Copia-like N-terminal domain-containing protein</fullName>
    </recommendedName>
</protein>
<proteinExistence type="predicted"/>
<sequence length="621" mass="70217">MSSSTNNTNTRNTTPVIDINHPYFLSASDQPGLSLVSEALSDQNYQQWSRSVRIALSAKLKLGFIDGTQVKPDANSPMIHLWIRSNEMVTSWILNSVSAEIRKSLVYFDTAKQIWDDLYNRYAQGNVPRLFHLRKELASLTQGTNSINAYFTPFRGLSDELESMSSIPRCACAVSNAAIDKYEELIKLSQFLMGLNDQYTTTRGQILLINPLPDITRAYAMLLQEESQRASHTNVNTVYENAAMNVRFSAKNKSNQKKDEKKAVDTSLICDYCKLTGHVRDKFMDLESRKCYITRDISFVENVFPFQQLLPTQPELSTPSTYIFPNSPLHEDPNESSEESVTPVLNNSVPVQNHTPIAVSKPARNRQLPSKYKDYTGLPSVHTTISSSSSGLTGKPFSASCAYPMQQYLSYDNFAPSYQHYLCATAVNPVPYTFKQAATDANWMQAMKTELHALESNNTWELVPKPEDQHIVDCKWLFKIKYQPSGAIERYKARLVAKGFTQTHGLDYFETFAPVAKMTTVRALLAIAASQNWKISQLDITNAFLHGDLNETVYMRLPPGFSVLSSQLTSTKITDWSNIVCKLRKSIYGLRQAPRCLLFAKIYTQAHVITSNIFVRSHRDW</sequence>
<dbReference type="PANTHER" id="PTHR37610:SF81">
    <property type="entry name" value="RETROTRANSPOSON COPIA-LIKE N-TERMINAL DOMAIN-CONTAINING PROTEIN"/>
    <property type="match status" value="1"/>
</dbReference>
<evidence type="ECO:0000259" key="1">
    <source>
        <dbReference type="Pfam" id="PF03732"/>
    </source>
</evidence>
<evidence type="ECO:0000259" key="3">
    <source>
        <dbReference type="Pfam" id="PF14244"/>
    </source>
</evidence>
<organism evidence="4 5">
    <name type="scientific">Daucus carota subsp. sativus</name>
    <name type="common">Carrot</name>
    <dbReference type="NCBI Taxonomy" id="79200"/>
    <lineage>
        <taxon>Eukaryota</taxon>
        <taxon>Viridiplantae</taxon>
        <taxon>Streptophyta</taxon>
        <taxon>Embryophyta</taxon>
        <taxon>Tracheophyta</taxon>
        <taxon>Spermatophyta</taxon>
        <taxon>Magnoliopsida</taxon>
        <taxon>eudicotyledons</taxon>
        <taxon>Gunneridae</taxon>
        <taxon>Pentapetalae</taxon>
        <taxon>asterids</taxon>
        <taxon>campanulids</taxon>
        <taxon>Apiales</taxon>
        <taxon>Apiaceae</taxon>
        <taxon>Apioideae</taxon>
        <taxon>Scandiceae</taxon>
        <taxon>Daucinae</taxon>
        <taxon>Daucus</taxon>
        <taxon>Daucus sect. Daucus</taxon>
    </lineage>
</organism>
<dbReference type="AlphaFoldDB" id="A0AAF0XCB7"/>